<dbReference type="Pfam" id="PF07942">
    <property type="entry name" value="CARME"/>
    <property type="match status" value="1"/>
</dbReference>
<dbReference type="PANTHER" id="PTHR12303">
    <property type="entry name" value="CARNOSINE N-METHYLTRANSFERASE"/>
    <property type="match status" value="1"/>
</dbReference>
<gene>
    <name evidence="8" type="ORF">A3770_10p60910</name>
    <name evidence="7" type="ORF">CPRI1469_LOCUS6188</name>
</gene>
<feature type="region of interest" description="Disordered" evidence="6">
    <location>
        <begin position="78"/>
        <end position="110"/>
    </location>
</feature>
<reference evidence="7" key="2">
    <citation type="submission" date="2021-01" db="EMBL/GenBank/DDBJ databases">
        <authorList>
            <person name="Corre E."/>
            <person name="Pelletier E."/>
            <person name="Niang G."/>
            <person name="Scheremetjew M."/>
            <person name="Finn R."/>
            <person name="Kale V."/>
            <person name="Holt S."/>
            <person name="Cochrane G."/>
            <person name="Meng A."/>
            <person name="Brown T."/>
            <person name="Cohen L."/>
        </authorList>
    </citation>
    <scope>NUCLEOTIDE SEQUENCE</scope>
    <source>
        <strain evidence="7">CCMP1205</strain>
    </source>
</reference>
<evidence type="ECO:0000313" key="9">
    <source>
        <dbReference type="Proteomes" id="UP000316726"/>
    </source>
</evidence>
<evidence type="ECO:0000256" key="5">
    <source>
        <dbReference type="ARBA" id="ARBA00022691"/>
    </source>
</evidence>
<dbReference type="AlphaFoldDB" id="A0A5B8MSS9"/>
<name>A0A5B8MSS9_9CHLO</name>
<dbReference type="OrthoDB" id="978at2759"/>
<dbReference type="InterPro" id="IPR012901">
    <property type="entry name" value="CARME"/>
</dbReference>
<evidence type="ECO:0000313" key="7">
    <source>
        <dbReference type="EMBL" id="CAD9717328.1"/>
    </source>
</evidence>
<organism evidence="8 9">
    <name type="scientific">Chloropicon primus</name>
    <dbReference type="NCBI Taxonomy" id="1764295"/>
    <lineage>
        <taxon>Eukaryota</taxon>
        <taxon>Viridiplantae</taxon>
        <taxon>Chlorophyta</taxon>
        <taxon>Chloropicophyceae</taxon>
        <taxon>Chloropicales</taxon>
        <taxon>Chloropicaceae</taxon>
        <taxon>Chloropicon</taxon>
    </lineage>
</organism>
<evidence type="ECO:0000313" key="8">
    <source>
        <dbReference type="EMBL" id="QDZ23573.1"/>
    </source>
</evidence>
<keyword evidence="4" id="KW-0808">Transferase</keyword>
<dbReference type="PANTHER" id="PTHR12303:SF6">
    <property type="entry name" value="CARNOSINE N-METHYLTRANSFERASE"/>
    <property type="match status" value="1"/>
</dbReference>
<keyword evidence="3" id="KW-0489">Methyltransferase</keyword>
<dbReference type="Gene3D" id="3.40.50.150">
    <property type="entry name" value="Vaccinia Virus protein VP39"/>
    <property type="match status" value="1"/>
</dbReference>
<dbReference type="STRING" id="1764295.A0A5B8MSS9"/>
<keyword evidence="5" id="KW-0949">S-adenosyl-L-methionine</keyword>
<dbReference type="EMBL" id="CP031043">
    <property type="protein sequence ID" value="QDZ23573.1"/>
    <property type="molecule type" value="Genomic_DNA"/>
</dbReference>
<dbReference type="Proteomes" id="UP000316726">
    <property type="component" value="Chromosome 10"/>
</dbReference>
<dbReference type="SMART" id="SM01296">
    <property type="entry name" value="N2227"/>
    <property type="match status" value="1"/>
</dbReference>
<protein>
    <recommendedName>
        <fullName evidence="2">carnosine N-methyltransferase</fullName>
        <ecNumber evidence="2">2.1.1.22</ecNumber>
    </recommendedName>
</protein>
<accession>A0A5B8MSS9</accession>
<keyword evidence="9" id="KW-1185">Reference proteome</keyword>
<proteinExistence type="inferred from homology"/>
<evidence type="ECO:0000256" key="2">
    <source>
        <dbReference type="ARBA" id="ARBA00012003"/>
    </source>
</evidence>
<feature type="compositionally biased region" description="Polar residues" evidence="6">
    <location>
        <begin position="81"/>
        <end position="103"/>
    </location>
</feature>
<comment type="similarity">
    <text evidence="1">Belongs to the carnosine N-methyltransferase family.</text>
</comment>
<dbReference type="EC" id="2.1.1.22" evidence="2"/>
<evidence type="ECO:0000256" key="6">
    <source>
        <dbReference type="SAM" id="MobiDB-lite"/>
    </source>
</evidence>
<dbReference type="GO" id="GO:0030735">
    <property type="term" value="F:carnosine N-methyltransferase activity"/>
    <property type="evidence" value="ECO:0007669"/>
    <property type="project" value="UniProtKB-EC"/>
</dbReference>
<dbReference type="SUPFAM" id="SSF53335">
    <property type="entry name" value="S-adenosyl-L-methionine-dependent methyltransferases"/>
    <property type="match status" value="1"/>
</dbReference>
<reference evidence="8 9" key="1">
    <citation type="submission" date="2018-07" db="EMBL/GenBank/DDBJ databases">
        <title>The complete nuclear genome of the prasinophyte Chloropicon primus (CCMP1205).</title>
        <authorList>
            <person name="Pombert J.-F."/>
            <person name="Otis C."/>
            <person name="Turmel M."/>
            <person name="Lemieux C."/>
        </authorList>
    </citation>
    <scope>NUCLEOTIDE SEQUENCE [LARGE SCALE GENOMIC DNA]</scope>
    <source>
        <strain evidence="8 9">CCMP1205</strain>
    </source>
</reference>
<evidence type="ECO:0000256" key="1">
    <source>
        <dbReference type="ARBA" id="ARBA00010086"/>
    </source>
</evidence>
<dbReference type="EMBL" id="HBHL01009285">
    <property type="protein sequence ID" value="CAD9717328.1"/>
    <property type="molecule type" value="Transcribed_RNA"/>
</dbReference>
<evidence type="ECO:0000256" key="4">
    <source>
        <dbReference type="ARBA" id="ARBA00022679"/>
    </source>
</evidence>
<sequence>MDAQEEERHAAENILRAFRNYDKEGLLDVLRWEHNYNKLSSTHQRLMRSLQEVHGKARECLKRNQDFFDKLVAAVDEDNGNESSPLRESQETSTSGRRGSNDLSSRKEKEGERVSALDVEKVRYVLKDLVREWSAEGAIERAQSYDKITGILCELFPVRGPGHRPKVLVPGCGLGRLVLEIASRGFVVEGNEFSYYMLFTSAFVMNYAERKDQWEIFPYLLNSCNNRTHGDQLRRVRIPDVCANDFASTIVDPNQMSICGGDFVEVYGREEHKGKWDSVVTCFFLDTAHNFIDYVEVIRHCLKDGGVWINLGPLLWHWADHTYLGPNELSLEVPWEDVERVIEEEYGFQRERQEMAKCNYTNNMKSMMQTVFFCNLSVYKKAS</sequence>
<dbReference type="GO" id="GO:0032259">
    <property type="term" value="P:methylation"/>
    <property type="evidence" value="ECO:0007669"/>
    <property type="project" value="UniProtKB-KW"/>
</dbReference>
<dbReference type="InterPro" id="IPR029063">
    <property type="entry name" value="SAM-dependent_MTases_sf"/>
</dbReference>
<evidence type="ECO:0000256" key="3">
    <source>
        <dbReference type="ARBA" id="ARBA00022603"/>
    </source>
</evidence>